<evidence type="ECO:0008006" key="4">
    <source>
        <dbReference type="Google" id="ProtNLM"/>
    </source>
</evidence>
<accession>A0ABM8A877</accession>
<gene>
    <name evidence="2" type="ORF">HEK616_83370</name>
</gene>
<sequence length="126" mass="13025">MHSVGRRRFFFPWVVLEGAALQRPVALLAHRVGLPCGVSGGLLRGPPLPRFLALALALLLLLFALLLAELVAPALPLTEGAFVVGVVQGVGEGLPGGVAEAERTGPSGPCSRSRSRVVTRIGTASV</sequence>
<feature type="transmembrane region" description="Helical" evidence="1">
    <location>
        <begin position="51"/>
        <end position="72"/>
    </location>
</feature>
<evidence type="ECO:0000313" key="3">
    <source>
        <dbReference type="Proteomes" id="UP001059597"/>
    </source>
</evidence>
<geneLocation type="plasmid" evidence="2 3">
    <name>SNP1</name>
</geneLocation>
<keyword evidence="2" id="KW-0614">Plasmid</keyword>
<evidence type="ECO:0000256" key="1">
    <source>
        <dbReference type="SAM" id="Phobius"/>
    </source>
</evidence>
<dbReference type="Proteomes" id="UP001059597">
    <property type="component" value="Plasmid SNP1"/>
</dbReference>
<protein>
    <recommendedName>
        <fullName evidence="4">Secreted protein</fullName>
    </recommendedName>
</protein>
<evidence type="ECO:0000313" key="2">
    <source>
        <dbReference type="EMBL" id="BDM74850.1"/>
    </source>
</evidence>
<name>A0ABM8A877_STRNI</name>
<dbReference type="EMBL" id="AP026074">
    <property type="protein sequence ID" value="BDM74850.1"/>
    <property type="molecule type" value="Genomic_DNA"/>
</dbReference>
<proteinExistence type="predicted"/>
<keyword evidence="1" id="KW-1133">Transmembrane helix</keyword>
<dbReference type="RefSeq" id="WP_261958293.1">
    <property type="nucleotide sequence ID" value="NZ_AP026074.1"/>
</dbReference>
<organism evidence="2 3">
    <name type="scientific">Streptomyces nigrescens</name>
    <dbReference type="NCBI Taxonomy" id="1920"/>
    <lineage>
        <taxon>Bacteria</taxon>
        <taxon>Bacillati</taxon>
        <taxon>Actinomycetota</taxon>
        <taxon>Actinomycetes</taxon>
        <taxon>Kitasatosporales</taxon>
        <taxon>Streptomycetaceae</taxon>
        <taxon>Streptomyces</taxon>
    </lineage>
</organism>
<keyword evidence="1" id="KW-0472">Membrane</keyword>
<keyword evidence="1" id="KW-0812">Transmembrane</keyword>
<reference evidence="2" key="1">
    <citation type="submission" date="2022-06" db="EMBL/GenBank/DDBJ databases">
        <title>Complete genome sequence of Streptomyces nigrescens HEK616.</title>
        <authorList>
            <person name="Asamizu S."/>
            <person name="Onaka H."/>
        </authorList>
    </citation>
    <scope>NUCLEOTIDE SEQUENCE</scope>
    <source>
        <strain evidence="2">HEK616</strain>
        <plasmid evidence="2">SNP1</plasmid>
    </source>
</reference>
<keyword evidence="3" id="KW-1185">Reference proteome</keyword>